<dbReference type="PANTHER" id="PTHR43630">
    <property type="entry name" value="POLY-BETA-1,6-N-ACETYL-D-GLUCOSAMINE SYNTHASE"/>
    <property type="match status" value="1"/>
</dbReference>
<keyword evidence="2" id="KW-0328">Glycosyltransferase</keyword>
<dbReference type="SUPFAM" id="SSF53448">
    <property type="entry name" value="Nucleotide-diphospho-sugar transferases"/>
    <property type="match status" value="1"/>
</dbReference>
<feature type="domain" description="Glycosyltransferase 2-like" evidence="1">
    <location>
        <begin position="16"/>
        <end position="112"/>
    </location>
</feature>
<reference evidence="2" key="1">
    <citation type="journal article" date="2021" name="PeerJ">
        <title>Extensive microbial diversity within the chicken gut microbiome revealed by metagenomics and culture.</title>
        <authorList>
            <person name="Gilroy R."/>
            <person name="Ravi A."/>
            <person name="Getino M."/>
            <person name="Pursley I."/>
            <person name="Horton D.L."/>
            <person name="Alikhan N.F."/>
            <person name="Baker D."/>
            <person name="Gharbi K."/>
            <person name="Hall N."/>
            <person name="Watson M."/>
            <person name="Adriaenssens E.M."/>
            <person name="Foster-Nyarko E."/>
            <person name="Jarju S."/>
            <person name="Secka A."/>
            <person name="Antonio M."/>
            <person name="Oren A."/>
            <person name="Chaudhuri R.R."/>
            <person name="La Ragione R."/>
            <person name="Hildebrand F."/>
            <person name="Pallen M.J."/>
        </authorList>
    </citation>
    <scope>NUCLEOTIDE SEQUENCE</scope>
    <source>
        <strain evidence="2">ChiBcec8-14828</strain>
    </source>
</reference>
<name>A0A9D2M0R9_9FIRM</name>
<accession>A0A9D2M0R9</accession>
<dbReference type="AlphaFoldDB" id="A0A9D2M0R9"/>
<dbReference type="Gene3D" id="3.90.550.10">
    <property type="entry name" value="Spore Coat Polysaccharide Biosynthesis Protein SpsA, Chain A"/>
    <property type="match status" value="1"/>
</dbReference>
<evidence type="ECO:0000313" key="3">
    <source>
        <dbReference type="Proteomes" id="UP000824209"/>
    </source>
</evidence>
<comment type="caution">
    <text evidence="2">The sequence shown here is derived from an EMBL/GenBank/DDBJ whole genome shotgun (WGS) entry which is preliminary data.</text>
</comment>
<dbReference type="GO" id="GO:0016757">
    <property type="term" value="F:glycosyltransferase activity"/>
    <property type="evidence" value="ECO:0007669"/>
    <property type="project" value="UniProtKB-KW"/>
</dbReference>
<organism evidence="2 3">
    <name type="scientific">Candidatus Ruthenibacterium avium</name>
    <dbReference type="NCBI Taxonomy" id="2838751"/>
    <lineage>
        <taxon>Bacteria</taxon>
        <taxon>Bacillati</taxon>
        <taxon>Bacillota</taxon>
        <taxon>Clostridia</taxon>
        <taxon>Eubacteriales</taxon>
        <taxon>Oscillospiraceae</taxon>
        <taxon>Ruthenibacterium</taxon>
    </lineage>
</organism>
<evidence type="ECO:0000313" key="2">
    <source>
        <dbReference type="EMBL" id="HJB38847.1"/>
    </source>
</evidence>
<gene>
    <name evidence="2" type="ORF">H9943_00435</name>
</gene>
<protein>
    <submittedName>
        <fullName evidence="2">Glycosyltransferase</fullName>
        <ecNumber evidence="2">2.4.-.-</ecNumber>
    </submittedName>
</protein>
<keyword evidence="2" id="KW-0808">Transferase</keyword>
<proteinExistence type="predicted"/>
<evidence type="ECO:0000259" key="1">
    <source>
        <dbReference type="Pfam" id="PF00535"/>
    </source>
</evidence>
<dbReference type="InterPro" id="IPR001173">
    <property type="entry name" value="Glyco_trans_2-like"/>
</dbReference>
<dbReference type="EC" id="2.4.-.-" evidence="2"/>
<dbReference type="EMBL" id="DWYA01000005">
    <property type="protein sequence ID" value="HJB38847.1"/>
    <property type="molecule type" value="Genomic_DNA"/>
</dbReference>
<dbReference type="PANTHER" id="PTHR43630:SF2">
    <property type="entry name" value="GLYCOSYLTRANSFERASE"/>
    <property type="match status" value="1"/>
</dbReference>
<dbReference type="InterPro" id="IPR029044">
    <property type="entry name" value="Nucleotide-diphossugar_trans"/>
</dbReference>
<reference evidence="2" key="2">
    <citation type="submission" date="2021-04" db="EMBL/GenBank/DDBJ databases">
        <authorList>
            <person name="Gilroy R."/>
        </authorList>
    </citation>
    <scope>NUCLEOTIDE SEQUENCE</scope>
    <source>
        <strain evidence="2">ChiBcec8-14828</strain>
    </source>
</reference>
<dbReference type="Proteomes" id="UP000824209">
    <property type="component" value="Unassembled WGS sequence"/>
</dbReference>
<sequence>MKAYQRKSSSRPLLTVGLIAKNEEENIENCLKALMPLKEALGAQILVGDTGSTDRTVEIAQQYADEVFHVEWNQDFAAARNAVMDRGIGEWYLSVDADEWLDDPAEIIEFFKSGEYKKYASASVIINNFLYAPEEVDHKKASPFTITRMCRLEPSRRYVGKIHEALPCVMPMISLDRTLFTHYGYYYEGEEGALKKKARDERNHELLLNEIAQEPLDLRLNTHFFDAVLTQEEGIEFADKMRTMLQEHPELLSEHKRNNPKLSYLGLLIDKMTSMWFYNQSFDKIIETAELLVENYPESLYCASVLRKLVLAKVASRNPVALKEEFFRYLDAVEYTQTHSKNNPEKMFGLVNGCENGDVVSCAISVCETLIQFLPGGAGQAVTEVDFTSSLEDISSILETIEPAGLNDTLFQQTLALCFKVEDKGGDSFRLLQKCQNCETDPRLQKCLTTFWQTQIGNQSEKRMRLIARLETSSDMMLKLVRLNARAHVYYQDMAFSEWNSLCSELKYSTDGDRTFYAYALGIAAFALNQALPVDVIDFPTELAPRIGDVVLAGTETPMEIILPYVESVTGEKTLCQQHFELTLLYAALQKETAKQEDFSAAYLPGVETTIDRAFRLMISLMDSYLHHAFSPKLFEVKQDLMSVLPIQYRFGYYMVCAQRALESGDLAASLRFAKTALSMDINMKHLVRWFQHRPEFSAPARTAASSAASAPVSAPQSAEFAALAAQFRPKIEALIRDGHTQECLPLLQQYVKICPNDAEMAALLRKLNGEPEPEPAPQPEQRQENPEFQALAAQFRSKIEALASTGHQQECLPLLQQYLTICPNDSEMRSLLEKLNNQ</sequence>
<dbReference type="Pfam" id="PF00535">
    <property type="entry name" value="Glycos_transf_2"/>
    <property type="match status" value="1"/>
</dbReference>